<dbReference type="EC" id="2.7.7.65" evidence="1"/>
<dbReference type="Proteomes" id="UP001549184">
    <property type="component" value="Unassembled WGS sequence"/>
</dbReference>
<dbReference type="PANTHER" id="PTHR45138">
    <property type="entry name" value="REGULATORY COMPONENTS OF SENSORY TRANSDUCTION SYSTEM"/>
    <property type="match status" value="1"/>
</dbReference>
<dbReference type="InterPro" id="IPR000160">
    <property type="entry name" value="GGDEF_dom"/>
</dbReference>
<keyword evidence="4" id="KW-1133">Transmembrane helix</keyword>
<dbReference type="EMBL" id="JBEPMU010000006">
    <property type="protein sequence ID" value="MET3654261.1"/>
    <property type="molecule type" value="Genomic_DNA"/>
</dbReference>
<keyword evidence="4" id="KW-0472">Membrane</keyword>
<evidence type="ECO:0000313" key="7">
    <source>
        <dbReference type="Proteomes" id="UP001549184"/>
    </source>
</evidence>
<evidence type="ECO:0000256" key="4">
    <source>
        <dbReference type="SAM" id="Phobius"/>
    </source>
</evidence>
<dbReference type="Pfam" id="PF00990">
    <property type="entry name" value="GGDEF"/>
    <property type="match status" value="1"/>
</dbReference>
<sequence length="659" mass="73718">MCDDTNATSLRRHAMHRASIQAETPPRPQDRHERTLKLCASNGETRVPPFRRRETDGLAPRRLPHRHKLLGQHASMPLAAPTGDSLNRRFRYIVTALYVVVVGMFLWQVSQQWRGYRDATEAQKDFSVVRAALRAMANVSSERRPTVAVLMLRDPDTQRWLDVLHSARQETDRRMDELGAALRDPDCDECGTLVSSWERARTQLIEARQHLDAMQGPTHTDEDIIDGFNQIVGVIPRLSSIAQTSATGVIRENADVQSYLLVARLSGVLREQAGLIAQQFAPALVRRRALTEQEALDIAGTIGKIEQLRQLLLPSVRVLPPDLLQDYTEVEQRYYGEGLDLLNDLRHQAARPIGSDVTLMQLSDRYGPLVRPIDRLRDDALALAGETIDKSLRRHLVALLVSAVIAVALTALLLVMVWRFREKVIRPFYDAQRFILAVASGDSTAKLPGGRYGKEVLDLFAALNVLKENDLKRHQLELERNRLIGELQTIAETDPLTGLLNRRAFESRAHVLLSDKRSADPVVALMMIDIDFFKRVNDTYGHETGDTALVTLATLCRETVRSEDIVARFGGEEFVILLRVQVGAQALELAETLCQRLRGTKVTATDGQVFGFTVSVGIAFGDRASASTLHVDELLRDADTLLYRAKANGRDRIEVEPSG</sequence>
<reference evidence="6 7" key="1">
    <citation type="submission" date="2024-06" db="EMBL/GenBank/DDBJ databases">
        <title>Sorghum-associated microbial communities from plants grown in Nebraska, USA.</title>
        <authorList>
            <person name="Schachtman D."/>
        </authorList>
    </citation>
    <scope>NUCLEOTIDE SEQUENCE [LARGE SCALE GENOMIC DNA]</scope>
    <source>
        <strain evidence="6 7">1073</strain>
    </source>
</reference>
<evidence type="ECO:0000259" key="5">
    <source>
        <dbReference type="PROSITE" id="PS50887"/>
    </source>
</evidence>
<comment type="catalytic activity">
    <reaction evidence="2">
        <text>2 GTP = 3',3'-c-di-GMP + 2 diphosphate</text>
        <dbReference type="Rhea" id="RHEA:24898"/>
        <dbReference type="ChEBI" id="CHEBI:33019"/>
        <dbReference type="ChEBI" id="CHEBI:37565"/>
        <dbReference type="ChEBI" id="CHEBI:58805"/>
        <dbReference type="EC" id="2.7.7.65"/>
    </reaction>
</comment>
<feature type="transmembrane region" description="Helical" evidence="4">
    <location>
        <begin position="90"/>
        <end position="107"/>
    </location>
</feature>
<dbReference type="SMART" id="SM00267">
    <property type="entry name" value="GGDEF"/>
    <property type="match status" value="1"/>
</dbReference>
<proteinExistence type="predicted"/>
<dbReference type="InterPro" id="IPR050469">
    <property type="entry name" value="Diguanylate_Cyclase"/>
</dbReference>
<keyword evidence="4" id="KW-0812">Transmembrane</keyword>
<organism evidence="6 7">
    <name type="scientific">Dyella japonica</name>
    <dbReference type="NCBI Taxonomy" id="231455"/>
    <lineage>
        <taxon>Bacteria</taxon>
        <taxon>Pseudomonadati</taxon>
        <taxon>Pseudomonadota</taxon>
        <taxon>Gammaproteobacteria</taxon>
        <taxon>Lysobacterales</taxon>
        <taxon>Rhodanobacteraceae</taxon>
        <taxon>Dyella</taxon>
    </lineage>
</organism>
<feature type="transmembrane region" description="Helical" evidence="4">
    <location>
        <begin position="396"/>
        <end position="418"/>
    </location>
</feature>
<dbReference type="CDD" id="cd01949">
    <property type="entry name" value="GGDEF"/>
    <property type="match status" value="1"/>
</dbReference>
<dbReference type="PANTHER" id="PTHR45138:SF9">
    <property type="entry name" value="DIGUANYLATE CYCLASE DGCM-RELATED"/>
    <property type="match status" value="1"/>
</dbReference>
<feature type="domain" description="GGDEF" evidence="5">
    <location>
        <begin position="521"/>
        <end position="658"/>
    </location>
</feature>
<dbReference type="NCBIfam" id="TIGR00254">
    <property type="entry name" value="GGDEF"/>
    <property type="match status" value="1"/>
</dbReference>
<name>A0ABV2JZL3_9GAMM</name>
<gene>
    <name evidence="6" type="ORF">ABIC75_003999</name>
</gene>
<accession>A0ABV2JZL3</accession>
<dbReference type="Gene3D" id="6.10.340.10">
    <property type="match status" value="1"/>
</dbReference>
<dbReference type="PROSITE" id="PS50887">
    <property type="entry name" value="GGDEF"/>
    <property type="match status" value="1"/>
</dbReference>
<evidence type="ECO:0000256" key="2">
    <source>
        <dbReference type="ARBA" id="ARBA00034247"/>
    </source>
</evidence>
<dbReference type="SUPFAM" id="SSF55073">
    <property type="entry name" value="Nucleotide cyclase"/>
    <property type="match status" value="1"/>
</dbReference>
<dbReference type="InterPro" id="IPR043128">
    <property type="entry name" value="Rev_trsase/Diguanyl_cyclase"/>
</dbReference>
<dbReference type="InterPro" id="IPR029787">
    <property type="entry name" value="Nucleotide_cyclase"/>
</dbReference>
<evidence type="ECO:0000256" key="1">
    <source>
        <dbReference type="ARBA" id="ARBA00012528"/>
    </source>
</evidence>
<dbReference type="Gene3D" id="3.30.70.270">
    <property type="match status" value="1"/>
</dbReference>
<keyword evidence="7" id="KW-1185">Reference proteome</keyword>
<evidence type="ECO:0000256" key="3">
    <source>
        <dbReference type="SAM" id="MobiDB-lite"/>
    </source>
</evidence>
<evidence type="ECO:0000313" key="6">
    <source>
        <dbReference type="EMBL" id="MET3654261.1"/>
    </source>
</evidence>
<comment type="caution">
    <text evidence="6">The sequence shown here is derived from an EMBL/GenBank/DDBJ whole genome shotgun (WGS) entry which is preliminary data.</text>
</comment>
<feature type="region of interest" description="Disordered" evidence="3">
    <location>
        <begin position="1"/>
        <end position="33"/>
    </location>
</feature>
<protein>
    <recommendedName>
        <fullName evidence="1">diguanylate cyclase</fullName>
        <ecNumber evidence="1">2.7.7.65</ecNumber>
    </recommendedName>
</protein>